<comment type="catalytic activity">
    <reaction evidence="1">
        <text>a phosphate monoester + H2O = an alcohol + phosphate</text>
        <dbReference type="Rhea" id="RHEA:15017"/>
        <dbReference type="ChEBI" id="CHEBI:15377"/>
        <dbReference type="ChEBI" id="CHEBI:30879"/>
        <dbReference type="ChEBI" id="CHEBI:43474"/>
        <dbReference type="ChEBI" id="CHEBI:67140"/>
        <dbReference type="EC" id="3.1.3.2"/>
    </reaction>
</comment>
<dbReference type="SUPFAM" id="SSF53254">
    <property type="entry name" value="Phosphoglycerate mutase-like"/>
    <property type="match status" value="1"/>
</dbReference>
<evidence type="ECO:0000256" key="2">
    <source>
        <dbReference type="ARBA" id="ARBA00005375"/>
    </source>
</evidence>
<keyword evidence="5" id="KW-0378">Hydrolase</keyword>
<evidence type="ECO:0000256" key="7">
    <source>
        <dbReference type="ARBA" id="ARBA00023180"/>
    </source>
</evidence>
<feature type="chain" id="PRO_5043042393" description="acid phosphatase" evidence="8">
    <location>
        <begin position="24"/>
        <end position="370"/>
    </location>
</feature>
<protein>
    <recommendedName>
        <fullName evidence="3">acid phosphatase</fullName>
        <ecNumber evidence="3">3.1.3.2</ecNumber>
    </recommendedName>
</protein>
<dbReference type="InterPro" id="IPR050645">
    <property type="entry name" value="Histidine_acid_phosphatase"/>
</dbReference>
<comment type="similarity">
    <text evidence="2">Belongs to the histidine acid phosphatase family.</text>
</comment>
<dbReference type="Proteomes" id="UP001353858">
    <property type="component" value="Unassembled WGS sequence"/>
</dbReference>
<evidence type="ECO:0000256" key="4">
    <source>
        <dbReference type="ARBA" id="ARBA00022729"/>
    </source>
</evidence>
<evidence type="ECO:0000256" key="1">
    <source>
        <dbReference type="ARBA" id="ARBA00000032"/>
    </source>
</evidence>
<name>A0AAN7PWX5_9COLE</name>
<evidence type="ECO:0000256" key="6">
    <source>
        <dbReference type="ARBA" id="ARBA00023157"/>
    </source>
</evidence>
<dbReference type="GO" id="GO:0003993">
    <property type="term" value="F:acid phosphatase activity"/>
    <property type="evidence" value="ECO:0007669"/>
    <property type="project" value="UniProtKB-EC"/>
</dbReference>
<dbReference type="CDD" id="cd07061">
    <property type="entry name" value="HP_HAP_like"/>
    <property type="match status" value="1"/>
</dbReference>
<organism evidence="9 10">
    <name type="scientific">Aquatica leii</name>
    <dbReference type="NCBI Taxonomy" id="1421715"/>
    <lineage>
        <taxon>Eukaryota</taxon>
        <taxon>Metazoa</taxon>
        <taxon>Ecdysozoa</taxon>
        <taxon>Arthropoda</taxon>
        <taxon>Hexapoda</taxon>
        <taxon>Insecta</taxon>
        <taxon>Pterygota</taxon>
        <taxon>Neoptera</taxon>
        <taxon>Endopterygota</taxon>
        <taxon>Coleoptera</taxon>
        <taxon>Polyphaga</taxon>
        <taxon>Elateriformia</taxon>
        <taxon>Elateroidea</taxon>
        <taxon>Lampyridae</taxon>
        <taxon>Luciolinae</taxon>
        <taxon>Aquatica</taxon>
    </lineage>
</organism>
<evidence type="ECO:0000256" key="3">
    <source>
        <dbReference type="ARBA" id="ARBA00012646"/>
    </source>
</evidence>
<keyword evidence="7" id="KW-0325">Glycoprotein</keyword>
<keyword evidence="4 8" id="KW-0732">Signal</keyword>
<dbReference type="PANTHER" id="PTHR11567:SF211">
    <property type="entry name" value="PROSTATIC ACID PHOSPHATASE"/>
    <property type="match status" value="1"/>
</dbReference>
<gene>
    <name evidence="9" type="ORF">RN001_007840</name>
</gene>
<dbReference type="InterPro" id="IPR029033">
    <property type="entry name" value="His_PPase_superfam"/>
</dbReference>
<comment type="caution">
    <text evidence="9">The sequence shown here is derived from an EMBL/GenBank/DDBJ whole genome shotgun (WGS) entry which is preliminary data.</text>
</comment>
<evidence type="ECO:0000313" key="10">
    <source>
        <dbReference type="Proteomes" id="UP001353858"/>
    </source>
</evidence>
<proteinExistence type="inferred from homology"/>
<evidence type="ECO:0000256" key="8">
    <source>
        <dbReference type="SAM" id="SignalP"/>
    </source>
</evidence>
<sequence length="370" mass="43006">MVSVKLLVVIVLFLIFRFNFCQCEHGEKNNLELVFTIFRHGDRTIDLITTYPKDPYRNETYYPYGYGELTNAGKLRMYKLGEVFQKQFKSFLGSLYLPSLIKSVSTDYSRTKCSLQLFLAGLFPPFTTLLEWNKNLNWNPIAFDSVSLQSNRLLSFPYFYCPQYQVLYRAYTQTPEVVAIENHYKPMYSYITQNTGLNVTSIFQLFILYFGLTCEKEWGLTLPAWTNDVFPNYLRRAAEDNYVVMSGTPQLNQLLGGFLLKKIINDMNQTINGTTGQPKMYVYSGHEISVVSILAAMNVYYPHVPNYSACVIIELHKINQKHYVKVRYNKYVFDQFVDMKIPRCTKMCPLNRFISLLEENIPEDGDPCVA</sequence>
<dbReference type="Gene3D" id="3.40.50.1240">
    <property type="entry name" value="Phosphoglycerate mutase-like"/>
    <property type="match status" value="1"/>
</dbReference>
<evidence type="ECO:0000313" key="9">
    <source>
        <dbReference type="EMBL" id="KAK4879694.1"/>
    </source>
</evidence>
<dbReference type="EMBL" id="JARPUR010000003">
    <property type="protein sequence ID" value="KAK4879694.1"/>
    <property type="molecule type" value="Genomic_DNA"/>
</dbReference>
<dbReference type="PANTHER" id="PTHR11567">
    <property type="entry name" value="ACID PHOSPHATASE-RELATED"/>
    <property type="match status" value="1"/>
</dbReference>
<keyword evidence="10" id="KW-1185">Reference proteome</keyword>
<dbReference type="Pfam" id="PF00328">
    <property type="entry name" value="His_Phos_2"/>
    <property type="match status" value="1"/>
</dbReference>
<feature type="signal peptide" evidence="8">
    <location>
        <begin position="1"/>
        <end position="23"/>
    </location>
</feature>
<dbReference type="EC" id="3.1.3.2" evidence="3"/>
<dbReference type="AlphaFoldDB" id="A0AAN7PWX5"/>
<dbReference type="InterPro" id="IPR000560">
    <property type="entry name" value="His_Pase_clade-2"/>
</dbReference>
<evidence type="ECO:0000256" key="5">
    <source>
        <dbReference type="ARBA" id="ARBA00022801"/>
    </source>
</evidence>
<keyword evidence="6" id="KW-1015">Disulfide bond</keyword>
<reference evidence="10" key="1">
    <citation type="submission" date="2023-01" db="EMBL/GenBank/DDBJ databases">
        <title>Key to firefly adult light organ development and bioluminescence: homeobox transcription factors regulate luciferase expression and transportation to peroxisome.</title>
        <authorList>
            <person name="Fu X."/>
        </authorList>
    </citation>
    <scope>NUCLEOTIDE SEQUENCE [LARGE SCALE GENOMIC DNA]</scope>
</reference>
<accession>A0AAN7PWX5</accession>